<feature type="compositionally biased region" description="Low complexity" evidence="1">
    <location>
        <begin position="158"/>
        <end position="168"/>
    </location>
</feature>
<gene>
    <name evidence="2" type="ORF">PMACD_LOCUS6744</name>
</gene>
<feature type="compositionally biased region" description="Pro residues" evidence="1">
    <location>
        <begin position="169"/>
        <end position="181"/>
    </location>
</feature>
<sequence length="712" mass="80498">MTYSVINYLHLSVIEVKNFAYMKEDGYNIKLARLSSCLAARYFNEIRTHLIVMVILLLRGGAAEPSPHQFKHTPGPSISAPVFTDPLERLSSIASIFSPRMDFDQWKPLTGRGDPLHNDPTYDYEPPMLERVHYWADDSRLEREHYPEKKSEVLMLGVSSRKPSVSSRPPTPPKRSNLPPPKYEDYSYKLTEYYPMTILVPPPPPPAGYKPSLFIPPESKIVRPTPPTHVEPTFPPRYTISTPELITSFALQEANLIYEATDSNQTWFSEFNKTHTDPSNTVSSDYAGWGPTTPFNERNNHNDLSNLIPHREFIGDLLTHSFYSTSPATIQDVTDQTITETTTVTPTFLPTVLPPAISTTSNSKETWPYYEQSSGEATTESSFDFAETATDTETTTVRSQAGAVDNMLGAMISMPMVTDPERPEDNLYAHASENIQVFKDHVTEAIKLEAMQTMHPPPPVAFQTSTSPTYKHQINPHHLNGLLHEDQPSQTHDPYLHMRFTTPLTTTIEPIHDKSTTEISPMYLIIQGHSKVKTYGSQPNPASNSITDFDITKQQETQEVKHLHPLKDKYLKKTEIKEKNRKSRSQNLTSLIEAGVGSIEIQEADVGIKYDVSDGSKVPVEIYRKGIVENYDSNYSFSKTNHIKRDRRQIDINDLIPIDEDTIEELVYNFFETRKNNTGLTGFIAKAITGDVSTAVQYALKEDNEDHSEAKR</sequence>
<keyword evidence="3" id="KW-1185">Reference proteome</keyword>
<reference evidence="2" key="1">
    <citation type="submission" date="2021-02" db="EMBL/GenBank/DDBJ databases">
        <authorList>
            <person name="Steward A R."/>
        </authorList>
    </citation>
    <scope>NUCLEOTIDE SEQUENCE</scope>
</reference>
<feature type="region of interest" description="Disordered" evidence="1">
    <location>
        <begin position="158"/>
        <end position="182"/>
    </location>
</feature>
<dbReference type="AlphaFoldDB" id="A0A821RX17"/>
<evidence type="ECO:0000313" key="2">
    <source>
        <dbReference type="EMBL" id="CAF4847314.1"/>
    </source>
</evidence>
<evidence type="ECO:0000313" key="3">
    <source>
        <dbReference type="Proteomes" id="UP000663880"/>
    </source>
</evidence>
<accession>A0A821RX17</accession>
<comment type="caution">
    <text evidence="2">The sequence shown here is derived from an EMBL/GenBank/DDBJ whole genome shotgun (WGS) entry which is preliminary data.</text>
</comment>
<organism evidence="2 3">
    <name type="scientific">Pieris macdunnoughi</name>
    <dbReference type="NCBI Taxonomy" id="345717"/>
    <lineage>
        <taxon>Eukaryota</taxon>
        <taxon>Metazoa</taxon>
        <taxon>Ecdysozoa</taxon>
        <taxon>Arthropoda</taxon>
        <taxon>Hexapoda</taxon>
        <taxon>Insecta</taxon>
        <taxon>Pterygota</taxon>
        <taxon>Neoptera</taxon>
        <taxon>Endopterygota</taxon>
        <taxon>Lepidoptera</taxon>
        <taxon>Glossata</taxon>
        <taxon>Ditrysia</taxon>
        <taxon>Papilionoidea</taxon>
        <taxon>Pieridae</taxon>
        <taxon>Pierinae</taxon>
        <taxon>Pieris</taxon>
    </lineage>
</organism>
<protein>
    <submittedName>
        <fullName evidence="2">Uncharacterized protein</fullName>
    </submittedName>
</protein>
<dbReference type="Proteomes" id="UP000663880">
    <property type="component" value="Unassembled WGS sequence"/>
</dbReference>
<dbReference type="EMBL" id="CAJOBZ010000015">
    <property type="protein sequence ID" value="CAF4847314.1"/>
    <property type="molecule type" value="Genomic_DNA"/>
</dbReference>
<evidence type="ECO:0000256" key="1">
    <source>
        <dbReference type="SAM" id="MobiDB-lite"/>
    </source>
</evidence>
<dbReference type="OrthoDB" id="8062658at2759"/>
<name>A0A821RX17_9NEOP</name>
<proteinExistence type="predicted"/>